<accession>A0ABP8J2P5</accession>
<sequence length="86" mass="9391">MEAVAYVNGALPWLGINCPVLLVPVGIGAEFPFWESSINTYEATILFGFFSKKYPQRIHALEAVTLGGPLTKTRPQGLSLKATRLL</sequence>
<name>A0ABP8J2P5_9BACT</name>
<proteinExistence type="predicted"/>
<protein>
    <submittedName>
        <fullName evidence="1">Uncharacterized protein</fullName>
    </submittedName>
</protein>
<evidence type="ECO:0000313" key="1">
    <source>
        <dbReference type="EMBL" id="GAA4383911.1"/>
    </source>
</evidence>
<organism evidence="1 2">
    <name type="scientific">Hymenobacter koreensis</name>
    <dbReference type="NCBI Taxonomy" id="1084523"/>
    <lineage>
        <taxon>Bacteria</taxon>
        <taxon>Pseudomonadati</taxon>
        <taxon>Bacteroidota</taxon>
        <taxon>Cytophagia</taxon>
        <taxon>Cytophagales</taxon>
        <taxon>Hymenobacteraceae</taxon>
        <taxon>Hymenobacter</taxon>
    </lineage>
</organism>
<dbReference type="EMBL" id="BAABHA010000008">
    <property type="protein sequence ID" value="GAA4383911.1"/>
    <property type="molecule type" value="Genomic_DNA"/>
</dbReference>
<keyword evidence="2" id="KW-1185">Reference proteome</keyword>
<dbReference type="Proteomes" id="UP001500454">
    <property type="component" value="Unassembled WGS sequence"/>
</dbReference>
<evidence type="ECO:0000313" key="2">
    <source>
        <dbReference type="Proteomes" id="UP001500454"/>
    </source>
</evidence>
<gene>
    <name evidence="1" type="ORF">GCM10023186_25550</name>
</gene>
<reference evidence="2" key="1">
    <citation type="journal article" date="2019" name="Int. J. Syst. Evol. Microbiol.">
        <title>The Global Catalogue of Microorganisms (GCM) 10K type strain sequencing project: providing services to taxonomists for standard genome sequencing and annotation.</title>
        <authorList>
            <consortium name="The Broad Institute Genomics Platform"/>
            <consortium name="The Broad Institute Genome Sequencing Center for Infectious Disease"/>
            <person name="Wu L."/>
            <person name="Ma J."/>
        </authorList>
    </citation>
    <scope>NUCLEOTIDE SEQUENCE [LARGE SCALE GENOMIC DNA]</scope>
    <source>
        <strain evidence="2">JCM 17924</strain>
    </source>
</reference>
<comment type="caution">
    <text evidence="1">The sequence shown here is derived from an EMBL/GenBank/DDBJ whole genome shotgun (WGS) entry which is preliminary data.</text>
</comment>